<keyword evidence="2" id="KW-1185">Reference proteome</keyword>
<feature type="non-terminal residue" evidence="1">
    <location>
        <position position="50"/>
    </location>
</feature>
<accession>A0A392P0T0</accession>
<evidence type="ECO:0000313" key="1">
    <source>
        <dbReference type="EMBL" id="MCI05314.1"/>
    </source>
</evidence>
<dbReference type="AlphaFoldDB" id="A0A392P0T0"/>
<dbReference type="Proteomes" id="UP000265520">
    <property type="component" value="Unassembled WGS sequence"/>
</dbReference>
<proteinExistence type="predicted"/>
<organism evidence="1 2">
    <name type="scientific">Trifolium medium</name>
    <dbReference type="NCBI Taxonomy" id="97028"/>
    <lineage>
        <taxon>Eukaryota</taxon>
        <taxon>Viridiplantae</taxon>
        <taxon>Streptophyta</taxon>
        <taxon>Embryophyta</taxon>
        <taxon>Tracheophyta</taxon>
        <taxon>Spermatophyta</taxon>
        <taxon>Magnoliopsida</taxon>
        <taxon>eudicotyledons</taxon>
        <taxon>Gunneridae</taxon>
        <taxon>Pentapetalae</taxon>
        <taxon>rosids</taxon>
        <taxon>fabids</taxon>
        <taxon>Fabales</taxon>
        <taxon>Fabaceae</taxon>
        <taxon>Papilionoideae</taxon>
        <taxon>50 kb inversion clade</taxon>
        <taxon>NPAAA clade</taxon>
        <taxon>Hologalegina</taxon>
        <taxon>IRL clade</taxon>
        <taxon>Trifolieae</taxon>
        <taxon>Trifolium</taxon>
    </lineage>
</organism>
<comment type="caution">
    <text evidence="1">The sequence shown here is derived from an EMBL/GenBank/DDBJ whole genome shotgun (WGS) entry which is preliminary data.</text>
</comment>
<sequence>SDESSWKASSELLERIASHGEETGFEVPCLIVAAKDDLDSFTSAIQDSIR</sequence>
<name>A0A392P0T0_9FABA</name>
<reference evidence="1 2" key="1">
    <citation type="journal article" date="2018" name="Front. Plant Sci.">
        <title>Red Clover (Trifolium pratense) and Zigzag Clover (T. medium) - A Picture of Genomic Similarities and Differences.</title>
        <authorList>
            <person name="Dluhosova J."/>
            <person name="Istvanek J."/>
            <person name="Nedelnik J."/>
            <person name="Repkova J."/>
        </authorList>
    </citation>
    <scope>NUCLEOTIDE SEQUENCE [LARGE SCALE GENOMIC DNA]</scope>
    <source>
        <strain evidence="2">cv. 10/8</strain>
        <tissue evidence="1">Leaf</tissue>
    </source>
</reference>
<dbReference type="EMBL" id="LXQA010058276">
    <property type="protein sequence ID" value="MCI05314.1"/>
    <property type="molecule type" value="Genomic_DNA"/>
</dbReference>
<evidence type="ECO:0000313" key="2">
    <source>
        <dbReference type="Proteomes" id="UP000265520"/>
    </source>
</evidence>
<protein>
    <submittedName>
        <fullName evidence="1">Mitochondrial-like Rho GTPase 1-like</fullName>
    </submittedName>
</protein>
<feature type="non-terminal residue" evidence="1">
    <location>
        <position position="1"/>
    </location>
</feature>